<keyword evidence="2" id="KW-1133">Transmembrane helix</keyword>
<evidence type="ECO:0000313" key="4">
    <source>
        <dbReference type="EMBL" id="KZZ95698.1"/>
    </source>
</evidence>
<dbReference type="AlphaFoldDB" id="A0A168BSW5"/>
<feature type="compositionally biased region" description="Basic and acidic residues" evidence="1">
    <location>
        <begin position="86"/>
        <end position="97"/>
    </location>
</feature>
<keyword evidence="2" id="KW-0472">Membrane</keyword>
<sequence>MSRVPSGDQSSHPDSPTSDRLSLHRASTVTRSNPNVFSDDYAIDGTNEPHSSSANPELSQHEVGFATSNTVPLESPFDDSLALEPVDTHNDFDRSRQSVDSLETIHNPQRHDLNSTYRVPPSPSIAPSESQRSISTASRFSVPHAMSPYMGPSGPSHAYSMYPQDVGLARMSSTSTISTTRPTDRGSLRPTAPQHPYLMYPQNTVPEDMLEHDNVIPVGFPGRHMVCPPAPNEVGDIVGPDGHTETLPPYSRYAPEDYKGQAGVDSDVSRASSVAVGAEVVPPPAAHLAPLAAAVAPGSLATSNSTSTDGPIAGGAASSGETLRSPLASEHVPPAGAPVASIAAADASGNFKEAAGFRNKIKDVGRRRVCCGVPIFMLVIIAIVLLMCTAIGGVIGGILGNRKGVSSAQSAAHNATPSASASPTSSVYVTVTTTLADSLDATPVSDVPAGLPSLIPGSYLIHINEPKQKSSCLSKGLDTAWQCREDVTVPASVGNDEYSGDSTIGFASPEISAKFNYGPQYPIFKQENHNLTMGIELNRPDLGPGLYFETEMDKLVIIPASEFPPDDGSKRHLDYRDIARRSPDWVGQSSRPGDKPWFCWWNSTVFEVFIFLNQTSSASSTPSGSALPTATTTTGNFMAMATPSASLWRPTTMAKRDLLYRDVEEPGQSNEVVDVFSRLRRDSSFPSLFNHPVRMIERRRKSTTSSSNAPYCEQLQVLDNGKLSLIGNTMQLFDSPTPSSSSSSVHNRSARRDSSSSSDSDCYCEWFNN</sequence>
<dbReference type="OrthoDB" id="514070at2759"/>
<evidence type="ECO:0000259" key="3">
    <source>
        <dbReference type="Pfam" id="PF25130"/>
    </source>
</evidence>
<gene>
    <name evidence="4" type="ORF">AAP_01374</name>
</gene>
<feature type="region of interest" description="Disordered" evidence="1">
    <location>
        <begin position="176"/>
        <end position="197"/>
    </location>
</feature>
<feature type="region of interest" description="Disordered" evidence="1">
    <location>
        <begin position="733"/>
        <end position="761"/>
    </location>
</feature>
<proteinExistence type="predicted"/>
<dbReference type="PANTHER" id="PTHR42078:SF1">
    <property type="entry name" value="GLUCAN 1, 4-ALPHA-GLUCOSIDASE"/>
    <property type="match status" value="1"/>
</dbReference>
<comment type="caution">
    <text evidence="4">The sequence shown here is derived from an EMBL/GenBank/DDBJ whole genome shotgun (WGS) entry which is preliminary data.</text>
</comment>
<feature type="region of interest" description="Disordered" evidence="1">
    <location>
        <begin position="1"/>
        <end position="138"/>
    </location>
</feature>
<feature type="domain" description="DUF7820" evidence="3">
    <location>
        <begin position="438"/>
        <end position="767"/>
    </location>
</feature>
<feature type="compositionally biased region" description="Polar residues" evidence="1">
    <location>
        <begin position="48"/>
        <end position="58"/>
    </location>
</feature>
<evidence type="ECO:0000313" key="5">
    <source>
        <dbReference type="Proteomes" id="UP000242877"/>
    </source>
</evidence>
<evidence type="ECO:0000256" key="1">
    <source>
        <dbReference type="SAM" id="MobiDB-lite"/>
    </source>
</evidence>
<feature type="compositionally biased region" description="Polar residues" evidence="1">
    <location>
        <begin position="7"/>
        <end position="36"/>
    </location>
</feature>
<feature type="compositionally biased region" description="Polar residues" evidence="1">
    <location>
        <begin position="125"/>
        <end position="138"/>
    </location>
</feature>
<feature type="region of interest" description="Disordered" evidence="1">
    <location>
        <begin position="300"/>
        <end position="332"/>
    </location>
</feature>
<dbReference type="Pfam" id="PF25130">
    <property type="entry name" value="DUF7820"/>
    <property type="match status" value="1"/>
</dbReference>
<protein>
    <recommendedName>
        <fullName evidence="3">DUF7820 domain-containing protein</fullName>
    </recommendedName>
</protein>
<evidence type="ECO:0000256" key="2">
    <source>
        <dbReference type="SAM" id="Phobius"/>
    </source>
</evidence>
<dbReference type="Proteomes" id="UP000242877">
    <property type="component" value="Unassembled WGS sequence"/>
</dbReference>
<accession>A0A168BSW5</accession>
<keyword evidence="2" id="KW-0812">Transmembrane</keyword>
<feature type="compositionally biased region" description="Low complexity" evidence="1">
    <location>
        <begin position="735"/>
        <end position="744"/>
    </location>
</feature>
<name>A0A168BSW5_9EURO</name>
<keyword evidence="5" id="KW-1185">Reference proteome</keyword>
<feature type="transmembrane region" description="Helical" evidence="2">
    <location>
        <begin position="375"/>
        <end position="399"/>
    </location>
</feature>
<dbReference type="PANTHER" id="PTHR42078">
    <property type="entry name" value="GLUCAN 1, 4-ALPHA-GLUCOSIDASE"/>
    <property type="match status" value="1"/>
</dbReference>
<dbReference type="EMBL" id="AZGZ01000004">
    <property type="protein sequence ID" value="KZZ95698.1"/>
    <property type="molecule type" value="Genomic_DNA"/>
</dbReference>
<reference evidence="4 5" key="1">
    <citation type="journal article" date="2016" name="Genome Biol. Evol.">
        <title>Divergent and convergent evolution of fungal pathogenicity.</title>
        <authorList>
            <person name="Shang Y."/>
            <person name="Xiao G."/>
            <person name="Zheng P."/>
            <person name="Cen K."/>
            <person name="Zhan S."/>
            <person name="Wang C."/>
        </authorList>
    </citation>
    <scope>NUCLEOTIDE SEQUENCE [LARGE SCALE GENOMIC DNA]</scope>
    <source>
        <strain evidence="4 5">ARSEF 7405</strain>
    </source>
</reference>
<organism evidence="4 5">
    <name type="scientific">Ascosphaera apis ARSEF 7405</name>
    <dbReference type="NCBI Taxonomy" id="392613"/>
    <lineage>
        <taxon>Eukaryota</taxon>
        <taxon>Fungi</taxon>
        <taxon>Dikarya</taxon>
        <taxon>Ascomycota</taxon>
        <taxon>Pezizomycotina</taxon>
        <taxon>Eurotiomycetes</taxon>
        <taxon>Eurotiomycetidae</taxon>
        <taxon>Onygenales</taxon>
        <taxon>Ascosphaeraceae</taxon>
        <taxon>Ascosphaera</taxon>
    </lineage>
</organism>
<dbReference type="VEuPathDB" id="FungiDB:AAP_01374"/>
<feature type="compositionally biased region" description="Polar residues" evidence="1">
    <location>
        <begin position="98"/>
        <end position="107"/>
    </location>
</feature>
<dbReference type="InterPro" id="IPR056722">
    <property type="entry name" value="DUF7820"/>
</dbReference>